<evidence type="ECO:0000313" key="2">
    <source>
        <dbReference type="Proteomes" id="UP000005467"/>
    </source>
</evidence>
<organism evidence="1 2">
    <name type="scientific">Actinobacillus ureae ATCC 25976</name>
    <dbReference type="NCBI Taxonomy" id="887324"/>
    <lineage>
        <taxon>Bacteria</taxon>
        <taxon>Pseudomonadati</taxon>
        <taxon>Pseudomonadota</taxon>
        <taxon>Gammaproteobacteria</taxon>
        <taxon>Pasteurellales</taxon>
        <taxon>Pasteurellaceae</taxon>
        <taxon>Actinobacillus</taxon>
    </lineage>
</organism>
<sequence length="216" mass="26115">MSVLFKLEIDYKNCRDKYNDNFRLRIHRSLSWLKKASVAEDLDTQFIALWIAFNAAYARDLDDIARDRATFNEFLLRICLYDDEKVIYNIIWKKFSNSIRMLTDNQYIFQTFWDFHNQKITEKEYRVEEMKEREKLLSSLEKQNTERLLDVLFRRLYTLRNQILHGGSTFNSKANRKQLRDGCDILIAFIPAMLEIMMQHHNDLDWGKPFYPYIQA</sequence>
<dbReference type="HOGENOM" id="CLU_091717_0_0_6"/>
<proteinExistence type="predicted"/>
<reference evidence="1 2" key="1">
    <citation type="submission" date="2011-01" db="EMBL/GenBank/DDBJ databases">
        <authorList>
            <person name="Muzny D."/>
            <person name="Qin X."/>
            <person name="Deng J."/>
            <person name="Jiang H."/>
            <person name="Liu Y."/>
            <person name="Qu J."/>
            <person name="Song X.-Z."/>
            <person name="Zhang L."/>
            <person name="Thornton R."/>
            <person name="Coyle M."/>
            <person name="Francisco L."/>
            <person name="Jackson L."/>
            <person name="Javaid M."/>
            <person name="Korchina V."/>
            <person name="Kovar C."/>
            <person name="Mata R."/>
            <person name="Mathew T."/>
            <person name="Ngo R."/>
            <person name="Nguyen L."/>
            <person name="Nguyen N."/>
            <person name="Okwuonu G."/>
            <person name="Ongeri F."/>
            <person name="Pham C."/>
            <person name="Simmons D."/>
            <person name="Wilczek-Boney K."/>
            <person name="Hale W."/>
            <person name="Jakkamsetti A."/>
            <person name="Pham P."/>
            <person name="Ruth R."/>
            <person name="San Lucas F."/>
            <person name="Warren J."/>
            <person name="Zhang J."/>
            <person name="Zhao Z."/>
            <person name="Zhou C."/>
            <person name="Zhu D."/>
            <person name="Lee S."/>
            <person name="Bess C."/>
            <person name="Blankenburg K."/>
            <person name="Forbes L."/>
            <person name="Fu Q."/>
            <person name="Gubbala S."/>
            <person name="Hirani K."/>
            <person name="Jayaseelan J.C."/>
            <person name="Lara F."/>
            <person name="Munidasa M."/>
            <person name="Palculict T."/>
            <person name="Patil S."/>
            <person name="Pu L.-L."/>
            <person name="Saada N."/>
            <person name="Tang L."/>
            <person name="Weissenberger G."/>
            <person name="Zhu Y."/>
            <person name="Hemphill L."/>
            <person name="Shang Y."/>
            <person name="Youmans B."/>
            <person name="Ayvaz T."/>
            <person name="Ross M."/>
            <person name="Santibanez J."/>
            <person name="Aqrawi P."/>
            <person name="Gross S."/>
            <person name="Joshi V."/>
            <person name="Fowler G."/>
            <person name="Nazareth L."/>
            <person name="Reid J."/>
            <person name="Worley K."/>
            <person name="Petrosino J."/>
            <person name="Highlander S."/>
            <person name="Gibbs R."/>
        </authorList>
    </citation>
    <scope>NUCLEOTIDE SEQUENCE [LARGE SCALE GENOMIC DNA]</scope>
    <source>
        <strain evidence="1 2">ATCC 25976</strain>
    </source>
</reference>
<keyword evidence="2" id="KW-1185">Reference proteome</keyword>
<comment type="caution">
    <text evidence="1">The sequence shown here is derived from an EMBL/GenBank/DDBJ whole genome shotgun (WGS) entry which is preliminary data.</text>
</comment>
<name>E8KGJ8_9PAST</name>
<evidence type="ECO:0000313" key="1">
    <source>
        <dbReference type="EMBL" id="EFX91984.1"/>
    </source>
</evidence>
<gene>
    <name evidence="1" type="ORF">HMPREF0027_0965</name>
</gene>
<dbReference type="EMBL" id="AEVG01000063">
    <property type="protein sequence ID" value="EFX91984.1"/>
    <property type="molecule type" value="Genomic_DNA"/>
</dbReference>
<protein>
    <submittedName>
        <fullName evidence="1">Uncharacterized protein</fullName>
    </submittedName>
</protein>
<dbReference type="RefSeq" id="WP_005622551.1">
    <property type="nucleotide sequence ID" value="NZ_GL831080.1"/>
</dbReference>
<dbReference type="Proteomes" id="UP000005467">
    <property type="component" value="Unassembled WGS sequence"/>
</dbReference>
<accession>E8KGJ8</accession>
<dbReference type="AlphaFoldDB" id="E8KGJ8"/>